<dbReference type="InterPro" id="IPR036249">
    <property type="entry name" value="Thioredoxin-like_sf"/>
</dbReference>
<feature type="domain" description="Thioredoxin" evidence="6">
    <location>
        <begin position="301"/>
        <end position="440"/>
    </location>
</feature>
<evidence type="ECO:0000256" key="3">
    <source>
        <dbReference type="ARBA" id="ARBA00023157"/>
    </source>
</evidence>
<keyword evidence="3" id="KW-1015">Disulfide bond</keyword>
<dbReference type="PANTHER" id="PTHR42852:SF6">
    <property type="entry name" value="THIOL:DISULFIDE INTERCHANGE PROTEIN DSBE"/>
    <property type="match status" value="1"/>
</dbReference>
<dbReference type="OrthoDB" id="6399635at2"/>
<protein>
    <submittedName>
        <fullName evidence="7">TlpA family protein disulfide reductase</fullName>
    </submittedName>
</protein>
<comment type="subcellular location">
    <subcellularLocation>
        <location evidence="1">Cell envelope</location>
    </subcellularLocation>
</comment>
<dbReference type="GO" id="GO:0030313">
    <property type="term" value="C:cell envelope"/>
    <property type="evidence" value="ECO:0007669"/>
    <property type="project" value="UniProtKB-SubCell"/>
</dbReference>
<dbReference type="RefSeq" id="WP_129015676.1">
    <property type="nucleotide sequence ID" value="NZ_SDDZ01000001.1"/>
</dbReference>
<dbReference type="InterPro" id="IPR050553">
    <property type="entry name" value="Thioredoxin_ResA/DsbE_sf"/>
</dbReference>
<feature type="chain" id="PRO_5020866603" evidence="5">
    <location>
        <begin position="18"/>
        <end position="440"/>
    </location>
</feature>
<dbReference type="PROSITE" id="PS51352">
    <property type="entry name" value="THIOREDOXIN_2"/>
    <property type="match status" value="1"/>
</dbReference>
<dbReference type="AlphaFoldDB" id="A0A4Q0XK17"/>
<evidence type="ECO:0000313" key="8">
    <source>
        <dbReference type="Proteomes" id="UP000289792"/>
    </source>
</evidence>
<evidence type="ECO:0000256" key="5">
    <source>
        <dbReference type="SAM" id="SignalP"/>
    </source>
</evidence>
<comment type="caution">
    <text evidence="7">The sequence shown here is derived from an EMBL/GenBank/DDBJ whole genome shotgun (WGS) entry which is preliminary data.</text>
</comment>
<dbReference type="SUPFAM" id="SSF52833">
    <property type="entry name" value="Thioredoxin-like"/>
    <property type="match status" value="1"/>
</dbReference>
<keyword evidence="4" id="KW-0676">Redox-active center</keyword>
<organism evidence="7 8">
    <name type="scientific">Gelidibacter gilvus</name>
    <dbReference type="NCBI Taxonomy" id="59602"/>
    <lineage>
        <taxon>Bacteria</taxon>
        <taxon>Pseudomonadati</taxon>
        <taxon>Bacteroidota</taxon>
        <taxon>Flavobacteriia</taxon>
        <taxon>Flavobacteriales</taxon>
        <taxon>Flavobacteriaceae</taxon>
        <taxon>Gelidibacter</taxon>
    </lineage>
</organism>
<dbReference type="EMBL" id="SDDZ01000001">
    <property type="protein sequence ID" value="RXJ52542.1"/>
    <property type="molecule type" value="Genomic_DNA"/>
</dbReference>
<evidence type="ECO:0000256" key="1">
    <source>
        <dbReference type="ARBA" id="ARBA00004196"/>
    </source>
</evidence>
<keyword evidence="8" id="KW-1185">Reference proteome</keyword>
<name>A0A4Q0XK17_9FLAO</name>
<proteinExistence type="predicted"/>
<evidence type="ECO:0000256" key="4">
    <source>
        <dbReference type="ARBA" id="ARBA00023284"/>
    </source>
</evidence>
<feature type="signal peptide" evidence="5">
    <location>
        <begin position="1"/>
        <end position="17"/>
    </location>
</feature>
<sequence>MRKLILLLTLFPSLLMAQHSIEGTFSPVEDFTYAFLYKASPTGAEYVDRGKVDENGQFKIELDTTETAGIYKIVYGVPQEMNNFDLIYSGNEDVVLHFSLTEGLEFKESNENKLWASYTNSIEMINRAIGNFYTQKSDDKAAFKDIFKTLKETQDAFELASKGTMASVFIKANKSYIPETYEDISTYSKNLKDTYLANVDFSNPLLQSSEFLTDRVRAYIFGMSEDASEDFYKHQIDNLVNYIGKDNSEIKMALLQAIWSNMVQIEEDKVANYISDAYLLKLATEANNTMLVNVLTIFKNTSVGALAIDFPIHMEVDGKTIATTLHDLNMADNYLLIFWNSGCSHCLEQLPEIKKTVDQIDPKILKVIAYATQGEDVAWDREILKYPKFIHLIDSGTPRRFVSSEYGVESTPTYFILDKNKKIIAKPDSLEELQTLLNDL</sequence>
<gene>
    <name evidence="7" type="ORF">ESZ48_02275</name>
</gene>
<dbReference type="GO" id="GO:0016491">
    <property type="term" value="F:oxidoreductase activity"/>
    <property type="evidence" value="ECO:0007669"/>
    <property type="project" value="InterPro"/>
</dbReference>
<keyword evidence="2" id="KW-0201">Cytochrome c-type biogenesis</keyword>
<dbReference type="InterPro" id="IPR013740">
    <property type="entry name" value="Redoxin"/>
</dbReference>
<dbReference type="CDD" id="cd02966">
    <property type="entry name" value="TlpA_like_family"/>
    <property type="match status" value="1"/>
</dbReference>
<dbReference type="InterPro" id="IPR013766">
    <property type="entry name" value="Thioredoxin_domain"/>
</dbReference>
<dbReference type="Gene3D" id="3.40.30.10">
    <property type="entry name" value="Glutaredoxin"/>
    <property type="match status" value="1"/>
</dbReference>
<dbReference type="PANTHER" id="PTHR42852">
    <property type="entry name" value="THIOL:DISULFIDE INTERCHANGE PROTEIN DSBE"/>
    <property type="match status" value="1"/>
</dbReference>
<reference evidence="7 8" key="1">
    <citation type="submission" date="2019-01" db="EMBL/GenBank/DDBJ databases">
        <title>Genome sequence of the Antarctic species Gelidibacter gilvus ACAM 158(T).</title>
        <authorList>
            <person name="Bowman J.P."/>
        </authorList>
    </citation>
    <scope>NUCLEOTIDE SEQUENCE [LARGE SCALE GENOMIC DNA]</scope>
    <source>
        <strain evidence="7 8">IC158</strain>
    </source>
</reference>
<dbReference type="Pfam" id="PF08534">
    <property type="entry name" value="Redoxin"/>
    <property type="match status" value="1"/>
</dbReference>
<evidence type="ECO:0000259" key="6">
    <source>
        <dbReference type="PROSITE" id="PS51352"/>
    </source>
</evidence>
<accession>A0A4Q0XK17</accession>
<dbReference type="GO" id="GO:0017004">
    <property type="term" value="P:cytochrome complex assembly"/>
    <property type="evidence" value="ECO:0007669"/>
    <property type="project" value="UniProtKB-KW"/>
</dbReference>
<evidence type="ECO:0000313" key="7">
    <source>
        <dbReference type="EMBL" id="RXJ52542.1"/>
    </source>
</evidence>
<evidence type="ECO:0000256" key="2">
    <source>
        <dbReference type="ARBA" id="ARBA00022748"/>
    </source>
</evidence>
<keyword evidence="5" id="KW-0732">Signal</keyword>
<dbReference type="Proteomes" id="UP000289792">
    <property type="component" value="Unassembled WGS sequence"/>
</dbReference>